<dbReference type="InterPro" id="IPR050215">
    <property type="entry name" value="Thiolase-like_sf_Thiolase"/>
</dbReference>
<feature type="active site" description="Proton acceptor" evidence="6">
    <location>
        <position position="376"/>
    </location>
</feature>
<evidence type="ECO:0000259" key="9">
    <source>
        <dbReference type="Pfam" id="PF02803"/>
    </source>
</evidence>
<dbReference type="PIRSF" id="PIRSF000429">
    <property type="entry name" value="Ac-CoA_Ac_transf"/>
    <property type="match status" value="1"/>
</dbReference>
<accession>A0A401U804</accession>
<dbReference type="InterPro" id="IPR002155">
    <property type="entry name" value="Thiolase"/>
</dbReference>
<dbReference type="AlphaFoldDB" id="A0A401U804"/>
<evidence type="ECO:0000256" key="1">
    <source>
        <dbReference type="ARBA" id="ARBA00005189"/>
    </source>
</evidence>
<feature type="domain" description="Thiolase C-terminal" evidence="9">
    <location>
        <begin position="267"/>
        <end position="387"/>
    </location>
</feature>
<dbReference type="GO" id="GO:0006635">
    <property type="term" value="P:fatty acid beta-oxidation"/>
    <property type="evidence" value="ECO:0007669"/>
    <property type="project" value="TreeGrafter"/>
</dbReference>
<dbReference type="CDD" id="cd00751">
    <property type="entry name" value="thiolase"/>
    <property type="match status" value="1"/>
</dbReference>
<dbReference type="RefSeq" id="WP_127121672.1">
    <property type="nucleotide sequence ID" value="NZ_BHXQ01000002.1"/>
</dbReference>
<evidence type="ECO:0000256" key="4">
    <source>
        <dbReference type="ARBA" id="ARBA00023315"/>
    </source>
</evidence>
<gene>
    <name evidence="10" type="ORF">SanaruYs_12480</name>
</gene>
<dbReference type="Gene3D" id="3.40.47.10">
    <property type="match status" value="1"/>
</dbReference>
<keyword evidence="4 7" id="KW-0012">Acyltransferase</keyword>
<dbReference type="InterPro" id="IPR020610">
    <property type="entry name" value="Thiolase_AS"/>
</dbReference>
<evidence type="ECO:0000313" key="11">
    <source>
        <dbReference type="Proteomes" id="UP000288227"/>
    </source>
</evidence>
<keyword evidence="3 7" id="KW-0808">Transferase</keyword>
<dbReference type="GO" id="GO:0005737">
    <property type="term" value="C:cytoplasm"/>
    <property type="evidence" value="ECO:0007669"/>
    <property type="project" value="UniProtKB-ARBA"/>
</dbReference>
<feature type="domain" description="Thiolase N-terminal" evidence="8">
    <location>
        <begin position="4"/>
        <end position="259"/>
    </location>
</feature>
<evidence type="ECO:0000256" key="3">
    <source>
        <dbReference type="ARBA" id="ARBA00022679"/>
    </source>
</evidence>
<keyword evidence="11" id="KW-1185">Reference proteome</keyword>
<protein>
    <recommendedName>
        <fullName evidence="5">acetyl-CoA C-acyltransferase</fullName>
        <ecNumber evidence="5">2.3.1.16</ecNumber>
    </recommendedName>
</protein>
<proteinExistence type="inferred from homology"/>
<dbReference type="Pfam" id="PF02803">
    <property type="entry name" value="Thiolase_C"/>
    <property type="match status" value="1"/>
</dbReference>
<dbReference type="PROSITE" id="PS00737">
    <property type="entry name" value="THIOLASE_2"/>
    <property type="match status" value="1"/>
</dbReference>
<feature type="active site" description="Acyl-thioester intermediate" evidence="6">
    <location>
        <position position="89"/>
    </location>
</feature>
<dbReference type="InterPro" id="IPR020616">
    <property type="entry name" value="Thiolase_N"/>
</dbReference>
<dbReference type="Proteomes" id="UP000288227">
    <property type="component" value="Unassembled WGS sequence"/>
</dbReference>
<comment type="pathway">
    <text evidence="1">Lipid metabolism.</text>
</comment>
<dbReference type="NCBIfam" id="TIGR01930">
    <property type="entry name" value="AcCoA-C-Actrans"/>
    <property type="match status" value="1"/>
</dbReference>
<dbReference type="InterPro" id="IPR020617">
    <property type="entry name" value="Thiolase_C"/>
</dbReference>
<reference evidence="10 11" key="1">
    <citation type="submission" date="2018-11" db="EMBL/GenBank/DDBJ databases">
        <title>Chryseotalea sanarue gen. nov., sp., nov., a member of the family Cytophagaceae, isolated from a brackish lake in Hamamatsu Japan.</title>
        <authorList>
            <person name="Maejima Y."/>
            <person name="Iino T."/>
            <person name="Muraguchi Y."/>
            <person name="Fukuda K."/>
            <person name="Ohkuma M."/>
            <person name="Moriuchi R."/>
            <person name="Dohra H."/>
            <person name="Kimbara K."/>
            <person name="Shintani M."/>
        </authorList>
    </citation>
    <scope>NUCLEOTIDE SEQUENCE [LARGE SCALE GENOMIC DNA]</scope>
    <source>
        <strain evidence="10 11">Ys</strain>
    </source>
</reference>
<dbReference type="InterPro" id="IPR020615">
    <property type="entry name" value="Thiolase_acyl_enz_int_AS"/>
</dbReference>
<evidence type="ECO:0000313" key="10">
    <source>
        <dbReference type="EMBL" id="GCC51028.1"/>
    </source>
</evidence>
<dbReference type="EMBL" id="BHXQ01000002">
    <property type="protein sequence ID" value="GCC51028.1"/>
    <property type="molecule type" value="Genomic_DNA"/>
</dbReference>
<dbReference type="FunFam" id="3.40.47.10:FF:000010">
    <property type="entry name" value="Acetyl-CoA acetyltransferase (Thiolase)"/>
    <property type="match status" value="1"/>
</dbReference>
<dbReference type="PROSITE" id="PS00099">
    <property type="entry name" value="THIOLASE_3"/>
    <property type="match status" value="1"/>
</dbReference>
<dbReference type="PANTHER" id="PTHR43853:SF21">
    <property type="entry name" value="STEROID 3-KETOACYL-COA THIOLASE"/>
    <property type="match status" value="1"/>
</dbReference>
<dbReference type="OrthoDB" id="9764892at2"/>
<dbReference type="InterPro" id="IPR016039">
    <property type="entry name" value="Thiolase-like"/>
</dbReference>
<dbReference type="GO" id="GO:0003988">
    <property type="term" value="F:acetyl-CoA C-acyltransferase activity"/>
    <property type="evidence" value="ECO:0007669"/>
    <property type="project" value="UniProtKB-EC"/>
</dbReference>
<dbReference type="InterPro" id="IPR020613">
    <property type="entry name" value="Thiolase_CS"/>
</dbReference>
<evidence type="ECO:0000256" key="2">
    <source>
        <dbReference type="ARBA" id="ARBA00010982"/>
    </source>
</evidence>
<evidence type="ECO:0000259" key="8">
    <source>
        <dbReference type="Pfam" id="PF00108"/>
    </source>
</evidence>
<dbReference type="GO" id="GO:0010124">
    <property type="term" value="P:phenylacetate catabolic process"/>
    <property type="evidence" value="ECO:0007669"/>
    <property type="project" value="TreeGrafter"/>
</dbReference>
<evidence type="ECO:0000256" key="7">
    <source>
        <dbReference type="RuleBase" id="RU003557"/>
    </source>
</evidence>
<evidence type="ECO:0000256" key="5">
    <source>
        <dbReference type="ARBA" id="ARBA00024073"/>
    </source>
</evidence>
<dbReference type="PANTHER" id="PTHR43853">
    <property type="entry name" value="3-KETOACYL-COA THIOLASE, PEROXISOMAL"/>
    <property type="match status" value="1"/>
</dbReference>
<name>A0A401U804_9BACT</name>
<dbReference type="SUPFAM" id="SSF53901">
    <property type="entry name" value="Thiolase-like"/>
    <property type="match status" value="2"/>
</dbReference>
<sequence>MDAYIVAGYRTAVGKAKKGGFRFVRPDDLAADVIKHLVKSIPGLDAKMVDDLIVGNAVPEAEQGMQMGRIISLLALGIDTPGMIVNRYCGSGVETIAIASQRIQAGQADVIIAGGTESMSLVPVMGIKTVLNYEIATKNPTYYTSMGLTAEEVSKQYGVSREEQDQFSVESHQKAAAAWKAGKFTDEVVPITVKEVYVDENMKKKTREFVVKQDEGIRADTTLEGLSKLKPVFAAGGTVTAGNSSQTSDGAAFVAVMSERMVKQLNLKPIARMVSYATAGVDPRIMGIGPVAAIPKALKIAGLKLQDIDLIELNEAFAAQSLAVVKELGIDRSKLNVNGGAIAVGHPLGSSGARLSVQLFNELRRQNKKYGMVTACVGGGQGVAGIYELLN</sequence>
<comment type="similarity">
    <text evidence="2 7">Belongs to the thiolase-like superfamily. Thiolase family.</text>
</comment>
<evidence type="ECO:0000256" key="6">
    <source>
        <dbReference type="PIRSR" id="PIRSR000429-1"/>
    </source>
</evidence>
<dbReference type="EC" id="2.3.1.16" evidence="5"/>
<comment type="caution">
    <text evidence="10">The sequence shown here is derived from an EMBL/GenBank/DDBJ whole genome shotgun (WGS) entry which is preliminary data.</text>
</comment>
<dbReference type="PROSITE" id="PS00098">
    <property type="entry name" value="THIOLASE_1"/>
    <property type="match status" value="1"/>
</dbReference>
<organism evidence="10 11">
    <name type="scientific">Chryseotalea sanaruensis</name>
    <dbReference type="NCBI Taxonomy" id="2482724"/>
    <lineage>
        <taxon>Bacteria</taxon>
        <taxon>Pseudomonadati</taxon>
        <taxon>Bacteroidota</taxon>
        <taxon>Cytophagia</taxon>
        <taxon>Cytophagales</taxon>
        <taxon>Chryseotaleaceae</taxon>
        <taxon>Chryseotalea</taxon>
    </lineage>
</organism>
<dbReference type="Pfam" id="PF00108">
    <property type="entry name" value="Thiolase_N"/>
    <property type="match status" value="1"/>
</dbReference>
<feature type="active site" description="Proton acceptor" evidence="6">
    <location>
        <position position="346"/>
    </location>
</feature>